<reference evidence="19" key="1">
    <citation type="submission" date="2018-04" db="EMBL/GenBank/DDBJ databases">
        <authorList>
            <person name="Cornet L."/>
        </authorList>
    </citation>
    <scope>NUCLEOTIDE SEQUENCE [LARGE SCALE GENOMIC DNA]</scope>
</reference>
<keyword evidence="14 15" id="KW-0472">Membrane</keyword>
<dbReference type="SUPFAM" id="SSF55874">
    <property type="entry name" value="ATPase domain of HSP90 chaperone/DNA topoisomerase II/histidine kinase"/>
    <property type="match status" value="1"/>
</dbReference>
<evidence type="ECO:0000259" key="16">
    <source>
        <dbReference type="PROSITE" id="PS50109"/>
    </source>
</evidence>
<dbReference type="InterPro" id="IPR050428">
    <property type="entry name" value="TCS_sensor_his_kinase"/>
</dbReference>
<evidence type="ECO:0000256" key="8">
    <source>
        <dbReference type="ARBA" id="ARBA00022692"/>
    </source>
</evidence>
<comment type="catalytic activity">
    <reaction evidence="1">
        <text>ATP + protein L-histidine = ADP + protein N-phospho-L-histidine.</text>
        <dbReference type="EC" id="2.7.13.3"/>
    </reaction>
</comment>
<evidence type="ECO:0000256" key="10">
    <source>
        <dbReference type="ARBA" id="ARBA00022777"/>
    </source>
</evidence>
<evidence type="ECO:0000313" key="18">
    <source>
        <dbReference type="EMBL" id="PZO19371.1"/>
    </source>
</evidence>
<evidence type="ECO:0000256" key="12">
    <source>
        <dbReference type="ARBA" id="ARBA00022989"/>
    </source>
</evidence>
<feature type="transmembrane region" description="Helical" evidence="15">
    <location>
        <begin position="12"/>
        <end position="35"/>
    </location>
</feature>
<feature type="domain" description="HAMP" evidence="17">
    <location>
        <begin position="194"/>
        <end position="248"/>
    </location>
</feature>
<dbReference type="PROSITE" id="PS50885">
    <property type="entry name" value="HAMP"/>
    <property type="match status" value="1"/>
</dbReference>
<comment type="subcellular location">
    <subcellularLocation>
        <location evidence="2">Cell membrane</location>
    </subcellularLocation>
    <subcellularLocation>
        <location evidence="3">Membrane raft</location>
        <topology evidence="3">Multi-pass membrane protein</topology>
    </subcellularLocation>
</comment>
<dbReference type="InterPro" id="IPR036097">
    <property type="entry name" value="HisK_dim/P_sf"/>
</dbReference>
<keyword evidence="5" id="KW-1003">Cell membrane</keyword>
<dbReference type="Gene3D" id="6.10.340.10">
    <property type="match status" value="1"/>
</dbReference>
<reference evidence="18 19" key="2">
    <citation type="submission" date="2018-06" db="EMBL/GenBank/DDBJ databases">
        <title>Metagenomic assembly of (sub)arctic Cyanobacteria and their associated microbiome from non-axenic cultures.</title>
        <authorList>
            <person name="Baurain D."/>
        </authorList>
    </citation>
    <scope>NUCLEOTIDE SEQUENCE [LARGE SCALE GENOMIC DNA]</scope>
    <source>
        <strain evidence="18">ULC129bin1</strain>
    </source>
</reference>
<dbReference type="EC" id="2.7.13.3" evidence="4"/>
<keyword evidence="11" id="KW-0067">ATP-binding</keyword>
<evidence type="ECO:0000256" key="4">
    <source>
        <dbReference type="ARBA" id="ARBA00012438"/>
    </source>
</evidence>
<dbReference type="SMART" id="SM00388">
    <property type="entry name" value="HisKA"/>
    <property type="match status" value="1"/>
</dbReference>
<dbReference type="FunFam" id="3.30.565.10:FF:000023">
    <property type="entry name" value="PAS domain-containing sensor histidine kinase"/>
    <property type="match status" value="1"/>
</dbReference>
<keyword evidence="9" id="KW-0547">Nucleotide-binding</keyword>
<dbReference type="InterPro" id="IPR003660">
    <property type="entry name" value="HAMP_dom"/>
</dbReference>
<evidence type="ECO:0000256" key="13">
    <source>
        <dbReference type="ARBA" id="ARBA00023012"/>
    </source>
</evidence>
<dbReference type="PANTHER" id="PTHR45436">
    <property type="entry name" value="SENSOR HISTIDINE KINASE YKOH"/>
    <property type="match status" value="1"/>
</dbReference>
<comment type="caution">
    <text evidence="18">The sequence shown here is derived from an EMBL/GenBank/DDBJ whole genome shotgun (WGS) entry which is preliminary data.</text>
</comment>
<evidence type="ECO:0000256" key="15">
    <source>
        <dbReference type="SAM" id="Phobius"/>
    </source>
</evidence>
<evidence type="ECO:0000256" key="14">
    <source>
        <dbReference type="ARBA" id="ARBA00023136"/>
    </source>
</evidence>
<evidence type="ECO:0000313" key="19">
    <source>
        <dbReference type="Proteomes" id="UP000249354"/>
    </source>
</evidence>
<dbReference type="Pfam" id="PF00512">
    <property type="entry name" value="HisKA"/>
    <property type="match status" value="1"/>
</dbReference>
<dbReference type="InterPro" id="IPR003594">
    <property type="entry name" value="HATPase_dom"/>
</dbReference>
<dbReference type="GO" id="GO:0045121">
    <property type="term" value="C:membrane raft"/>
    <property type="evidence" value="ECO:0007669"/>
    <property type="project" value="UniProtKB-SubCell"/>
</dbReference>
<dbReference type="FunFam" id="1.10.287.130:FF:000001">
    <property type="entry name" value="Two-component sensor histidine kinase"/>
    <property type="match status" value="1"/>
</dbReference>
<accession>A0A2W4W4H9</accession>
<keyword evidence="8 15" id="KW-0812">Transmembrane</keyword>
<keyword evidence="10 18" id="KW-0418">Kinase</keyword>
<evidence type="ECO:0000256" key="5">
    <source>
        <dbReference type="ARBA" id="ARBA00022475"/>
    </source>
</evidence>
<dbReference type="CDD" id="cd00082">
    <property type="entry name" value="HisKA"/>
    <property type="match status" value="1"/>
</dbReference>
<dbReference type="GO" id="GO:0005886">
    <property type="term" value="C:plasma membrane"/>
    <property type="evidence" value="ECO:0007669"/>
    <property type="project" value="UniProtKB-SubCell"/>
</dbReference>
<dbReference type="PRINTS" id="PR00344">
    <property type="entry name" value="BCTRLSENSOR"/>
</dbReference>
<dbReference type="EMBL" id="QBMC01000045">
    <property type="protein sequence ID" value="PZO19371.1"/>
    <property type="molecule type" value="Genomic_DNA"/>
</dbReference>
<evidence type="ECO:0000256" key="11">
    <source>
        <dbReference type="ARBA" id="ARBA00022840"/>
    </source>
</evidence>
<dbReference type="InterPro" id="IPR005467">
    <property type="entry name" value="His_kinase_dom"/>
</dbReference>
<sequence>MKSVVDPKSIQFRLTLGLVLVSALGIGGFTSWINLRMRELLVDRHKANALMIASRLSEDASWFEESTGMNEALTKAVNYREQADVAVWVNDPNGRRLVESKTLGMGSWAMNGFSDEVLDLVDGTTGLETVKVQNRYLVTCSSPLTVNGEKVGGLYVVDDITADHESLSRITQTLVLSSLLLLGLVAIAIALYTKNALAPIRKINRLAGEISADNLADTQLEFDRAPTEVQELAQTCNLMISRLSSAWDQQKRFVSDVSHELRTPLTLVNGYLQSTLRRGDNLSAPQREGLEIASAEAERTIHLLQELLDLARAEGGHLQFHLELESVDAVVREVMEMSQYGGDFPRGRLGQRLQVDLVPVNAWIDRNKLKQVLINLVDNALKYSEADQPVVVSLRERDGRSQIAVKDTGRGIPLSDLTKIFEPFYRVDECRSRVTGGTGLGLAIVKTLVTGMGGSLEVRSKLDEGSVFTVSLPTKRIKKERL</sequence>
<dbReference type="Pfam" id="PF02518">
    <property type="entry name" value="HATPase_c"/>
    <property type="match status" value="1"/>
</dbReference>
<name>A0A2W4W4H9_9CYAN</name>
<evidence type="ECO:0000256" key="6">
    <source>
        <dbReference type="ARBA" id="ARBA00022553"/>
    </source>
</evidence>
<dbReference type="CDD" id="cd00075">
    <property type="entry name" value="HATPase"/>
    <property type="match status" value="1"/>
</dbReference>
<dbReference type="InterPro" id="IPR036890">
    <property type="entry name" value="HATPase_C_sf"/>
</dbReference>
<keyword evidence="13" id="KW-0902">Two-component regulatory system</keyword>
<dbReference type="Gene3D" id="3.30.565.10">
    <property type="entry name" value="Histidine kinase-like ATPase, C-terminal domain"/>
    <property type="match status" value="1"/>
</dbReference>
<feature type="transmembrane region" description="Helical" evidence="15">
    <location>
        <begin position="174"/>
        <end position="192"/>
    </location>
</feature>
<dbReference type="PANTHER" id="PTHR45436:SF5">
    <property type="entry name" value="SENSOR HISTIDINE KINASE TRCS"/>
    <property type="match status" value="1"/>
</dbReference>
<organism evidence="18 19">
    <name type="scientific">Leptolyngbya foveolarum</name>
    <dbReference type="NCBI Taxonomy" id="47253"/>
    <lineage>
        <taxon>Bacteria</taxon>
        <taxon>Bacillati</taxon>
        <taxon>Cyanobacteriota</taxon>
        <taxon>Cyanophyceae</taxon>
        <taxon>Leptolyngbyales</taxon>
        <taxon>Leptolyngbyaceae</taxon>
        <taxon>Leptolyngbya group</taxon>
        <taxon>Leptolyngbya</taxon>
    </lineage>
</organism>
<feature type="domain" description="Histidine kinase" evidence="16">
    <location>
        <begin position="256"/>
        <end position="476"/>
    </location>
</feature>
<dbReference type="SMART" id="SM00387">
    <property type="entry name" value="HATPase_c"/>
    <property type="match status" value="1"/>
</dbReference>
<evidence type="ECO:0000256" key="9">
    <source>
        <dbReference type="ARBA" id="ARBA00022741"/>
    </source>
</evidence>
<evidence type="ECO:0000259" key="17">
    <source>
        <dbReference type="PROSITE" id="PS50885"/>
    </source>
</evidence>
<evidence type="ECO:0000256" key="3">
    <source>
        <dbReference type="ARBA" id="ARBA00004314"/>
    </source>
</evidence>
<gene>
    <name evidence="18" type="ORF">DCF25_08640</name>
</gene>
<dbReference type="InterPro" id="IPR004358">
    <property type="entry name" value="Sig_transdc_His_kin-like_C"/>
</dbReference>
<keyword evidence="6" id="KW-0597">Phosphoprotein</keyword>
<keyword evidence="7" id="KW-0808">Transferase</keyword>
<dbReference type="SUPFAM" id="SSF47384">
    <property type="entry name" value="Homodimeric domain of signal transducing histidine kinase"/>
    <property type="match status" value="1"/>
</dbReference>
<keyword evidence="12 15" id="KW-1133">Transmembrane helix</keyword>
<dbReference type="GO" id="GO:0000155">
    <property type="term" value="F:phosphorelay sensor kinase activity"/>
    <property type="evidence" value="ECO:0007669"/>
    <property type="project" value="InterPro"/>
</dbReference>
<evidence type="ECO:0000256" key="2">
    <source>
        <dbReference type="ARBA" id="ARBA00004236"/>
    </source>
</evidence>
<protein>
    <recommendedName>
        <fullName evidence="4">histidine kinase</fullName>
        <ecNumber evidence="4">2.7.13.3</ecNumber>
    </recommendedName>
</protein>
<dbReference type="PROSITE" id="PS50109">
    <property type="entry name" value="HIS_KIN"/>
    <property type="match status" value="1"/>
</dbReference>
<dbReference type="Gene3D" id="1.10.287.130">
    <property type="match status" value="1"/>
</dbReference>
<proteinExistence type="predicted"/>
<evidence type="ECO:0000256" key="1">
    <source>
        <dbReference type="ARBA" id="ARBA00000085"/>
    </source>
</evidence>
<dbReference type="GO" id="GO:0005524">
    <property type="term" value="F:ATP binding"/>
    <property type="evidence" value="ECO:0007669"/>
    <property type="project" value="UniProtKB-KW"/>
</dbReference>
<dbReference type="InterPro" id="IPR003661">
    <property type="entry name" value="HisK_dim/P_dom"/>
</dbReference>
<dbReference type="Proteomes" id="UP000249354">
    <property type="component" value="Unassembled WGS sequence"/>
</dbReference>
<evidence type="ECO:0000256" key="7">
    <source>
        <dbReference type="ARBA" id="ARBA00022679"/>
    </source>
</evidence>
<dbReference type="AlphaFoldDB" id="A0A2W4W4H9"/>